<dbReference type="AlphaFoldDB" id="A0A6M5YR71"/>
<dbReference type="KEGG" id="ftj:FTUN_3400"/>
<dbReference type="EMBL" id="CP053452">
    <property type="protein sequence ID" value="QJW95846.1"/>
    <property type="molecule type" value="Genomic_DNA"/>
</dbReference>
<dbReference type="Proteomes" id="UP000503447">
    <property type="component" value="Chromosome"/>
</dbReference>
<protein>
    <submittedName>
        <fullName evidence="1">Uncharacterized protein</fullName>
    </submittedName>
</protein>
<organism evidence="1 2">
    <name type="scientific">Frigoriglobus tundricola</name>
    <dbReference type="NCBI Taxonomy" id="2774151"/>
    <lineage>
        <taxon>Bacteria</taxon>
        <taxon>Pseudomonadati</taxon>
        <taxon>Planctomycetota</taxon>
        <taxon>Planctomycetia</taxon>
        <taxon>Gemmatales</taxon>
        <taxon>Gemmataceae</taxon>
        <taxon>Frigoriglobus</taxon>
    </lineage>
</organism>
<accession>A0A6M5YR71</accession>
<reference evidence="2" key="1">
    <citation type="submission" date="2020-05" db="EMBL/GenBank/DDBJ databases">
        <title>Frigoriglobus tundricola gen. nov., sp. nov., a psychrotolerant cellulolytic planctomycete of the family Gemmataceae with two divergent copies of 16S rRNA gene.</title>
        <authorList>
            <person name="Kulichevskaya I.S."/>
            <person name="Ivanova A.A."/>
            <person name="Naumoff D.G."/>
            <person name="Beletsky A.V."/>
            <person name="Rijpstra W.I.C."/>
            <person name="Sinninghe Damste J.S."/>
            <person name="Mardanov A.V."/>
            <person name="Ravin N.V."/>
            <person name="Dedysh S.N."/>
        </authorList>
    </citation>
    <scope>NUCLEOTIDE SEQUENCE [LARGE SCALE GENOMIC DNA]</scope>
    <source>
        <strain evidence="2">PL17</strain>
    </source>
</reference>
<evidence type="ECO:0000313" key="1">
    <source>
        <dbReference type="EMBL" id="QJW95846.1"/>
    </source>
</evidence>
<sequence>MLRGLQLCLLDCMAEPCRSVGATFFVSWTPRRESSTARRVS</sequence>
<gene>
    <name evidence="1" type="ORF">FTUN_3400</name>
</gene>
<proteinExistence type="predicted"/>
<keyword evidence="2" id="KW-1185">Reference proteome</keyword>
<evidence type="ECO:0000313" key="2">
    <source>
        <dbReference type="Proteomes" id="UP000503447"/>
    </source>
</evidence>
<name>A0A6M5YR71_9BACT</name>